<feature type="compositionally biased region" description="Basic residues" evidence="6">
    <location>
        <begin position="1527"/>
        <end position="1537"/>
    </location>
</feature>
<dbReference type="GO" id="GO:0051301">
    <property type="term" value="P:cell division"/>
    <property type="evidence" value="ECO:0007669"/>
    <property type="project" value="UniProtKB-KW"/>
</dbReference>
<keyword evidence="5" id="KW-0131">Cell cycle</keyword>
<evidence type="ECO:0000313" key="8">
    <source>
        <dbReference type="Proteomes" id="UP000178129"/>
    </source>
</evidence>
<organism evidence="7 8">
    <name type="scientific">Rhynchosporium graminicola</name>
    <dbReference type="NCBI Taxonomy" id="2792576"/>
    <lineage>
        <taxon>Eukaryota</taxon>
        <taxon>Fungi</taxon>
        <taxon>Dikarya</taxon>
        <taxon>Ascomycota</taxon>
        <taxon>Pezizomycotina</taxon>
        <taxon>Leotiomycetes</taxon>
        <taxon>Helotiales</taxon>
        <taxon>Ploettnerulaceae</taxon>
        <taxon>Rhynchosporium</taxon>
    </lineage>
</organism>
<feature type="compositionally biased region" description="Basic and acidic residues" evidence="6">
    <location>
        <begin position="1258"/>
        <end position="1284"/>
    </location>
</feature>
<feature type="compositionally biased region" description="Basic and acidic residues" evidence="6">
    <location>
        <begin position="1292"/>
        <end position="1303"/>
    </location>
</feature>
<dbReference type="CDD" id="cd19953">
    <property type="entry name" value="PDS5"/>
    <property type="match status" value="1"/>
</dbReference>
<evidence type="ECO:0000256" key="3">
    <source>
        <dbReference type="ARBA" id="ARBA00022776"/>
    </source>
</evidence>
<dbReference type="GO" id="GO:0005634">
    <property type="term" value="C:nucleus"/>
    <property type="evidence" value="ECO:0007669"/>
    <property type="project" value="UniProtKB-SubCell"/>
</dbReference>
<keyword evidence="2" id="KW-0132">Cell division</keyword>
<evidence type="ECO:0000256" key="2">
    <source>
        <dbReference type="ARBA" id="ARBA00022618"/>
    </source>
</evidence>
<dbReference type="GO" id="GO:0006281">
    <property type="term" value="P:DNA repair"/>
    <property type="evidence" value="ECO:0007669"/>
    <property type="project" value="TreeGrafter"/>
</dbReference>
<keyword evidence="4" id="KW-0539">Nucleus</keyword>
<dbReference type="EMBL" id="FJUW01000087">
    <property type="protein sequence ID" value="CZT13389.1"/>
    <property type="molecule type" value="Genomic_DNA"/>
</dbReference>
<dbReference type="Proteomes" id="UP000178129">
    <property type="component" value="Unassembled WGS sequence"/>
</dbReference>
<evidence type="ECO:0000256" key="1">
    <source>
        <dbReference type="ARBA" id="ARBA00004123"/>
    </source>
</evidence>
<keyword evidence="8" id="KW-1185">Reference proteome</keyword>
<proteinExistence type="predicted"/>
<dbReference type="InterPro" id="IPR011989">
    <property type="entry name" value="ARM-like"/>
</dbReference>
<evidence type="ECO:0000256" key="5">
    <source>
        <dbReference type="ARBA" id="ARBA00023306"/>
    </source>
</evidence>
<feature type="compositionally biased region" description="Polar residues" evidence="6">
    <location>
        <begin position="1311"/>
        <end position="1320"/>
    </location>
</feature>
<dbReference type="GO" id="GO:0007064">
    <property type="term" value="P:mitotic sister chromatid cohesion"/>
    <property type="evidence" value="ECO:0007669"/>
    <property type="project" value="InterPro"/>
</dbReference>
<feature type="compositionally biased region" description="Low complexity" evidence="6">
    <location>
        <begin position="1506"/>
        <end position="1518"/>
    </location>
</feature>
<dbReference type="STRING" id="914237.A0A1E1LU13"/>
<sequence>MAPRRAAEAVSEEPEEDLVSLTFNEPLSWRAGKPIATGELLKRLDTLANELRDMGELAIDKDSFGKVAKELAGQNLLGHKDKGVRAYVACCLVDILKLCAPSAPFTPSQTKDIFTFFITSILPALSDPSHAYNAQHKYVLESLVEVKSIVLLCDIPNSEALILHLFSSFFDMISGSTKASTGESIAKNVEYHMTQMMVTLVDEAQSLPANVVDIIVAQFLRAATPGSGKALKEVDGKQTTLLPKELPEAYNMAKTICNSCKEKMARYVSQYFNEVILEVSAAAPTKSNGHSKNDGESEDEDAHTGPTESDLQELAKAHRLLRELWRAAPAVLQNVIPQLEAELSADNVQLRTLATETLGDIISGIGAAGPPPPPAMDPAAYPPMKLEDCPQSPISDSILTTPISAQSFAQAHPAVYHSFMGRKNDKSSVIRSGWTTAVGRILTTSAGGIGLSRDEELALVQGLCEKLNDSDEKVRLAGVRAVSRFSFYDIISKLAPNGSVNKSGSVLCSLADRARDRKPAVRTEAMTVLARIWGVAAGEIAADNEAVKEALGGIPTKIFDSFYVNDLEVNVLLDHVMFEQLIPLSYPPAKKAKAANGDSQTQINGDAPYDPDKIRTERILLLVKSLDQKAKKAFYAMQSRRTTYSQVVHAFLQRCEEFNGGVIEGDAKAVKNKLDSTINWLANLLPDPMRTTQELHKYAKLHDRRSYQLLRFAIAPETEFGIVYKAIKEFQKRINAAPNAPAGLLDTLTPIIYRSASLIYNRSHQPVILNYGRTEENGLAATARSVMKEISDKHPEIFKASVKELCKSLEEQTPTKSRANDAGSVDTLKALASFAKESREDGKSEIDPSPKFAKTLISFALYGTPAKVAKYAVTILHSINPARKEMHMKDLLDNALSGWTFGEDHFVTRLAAISHLHLLDPKLMEDMNDEIIEITTQQILLKTRTSKSEDDPQWQSEEEMDDECQAKCWAIKVLVNRLRTTDDPETAKTIAVPVYKLLNRLITKGGELSKQNDTPSHHRSRLRLLAAQQMLKLCKIKTFDELLSPAEFNQLALIAQDSLANVRSGFVEKLQKYIVKGKYPPRFTTIMFLTAFEPSTSFKNSIMTWIRSRVKLCRDTKSTIFEQLFPRLLHLLAHHPDFSTELEELADIGKYIIYYLSTVVSEETLALTYKYAERVKQARDLLAKDEDNIYILSDLAQTLIKKWEEKKGWSMQTYPGKVGIPAGLFGALPSHAVAQEIAEKNYLPEDMDSLLDVLVRKADQKKQKRKSDDHDGRPAKKVKSEPKSRPVKIPAPKKEKVIREKKTPKPKKASTRQFSTPDPSSTDRRKSGRASSAKKNYADRDDSDDDKEMWDGVTKWEYFEKDGLTRVAPPEAASDAEEGEDAEDAMDVDEDAESAVDEPEEERNEEPEEHPREEPEEQVEEEKTDTPVPEAEEEDSALSAEAVEEPEEEQEKSTPVTNKRSLPSRTSSRRKAAPPASSPAAPTPAKTTKAKVAPKKTLKENVPEVKTAAKATPKSATKSKAKEPIAKGKRATRGKGAKAKDVFDMDESD</sequence>
<feature type="region of interest" description="Disordered" evidence="6">
    <location>
        <begin position="284"/>
        <end position="310"/>
    </location>
</feature>
<keyword evidence="3" id="KW-0498">Mitosis</keyword>
<comment type="subcellular location">
    <subcellularLocation>
        <location evidence="1">Nucleus</location>
    </subcellularLocation>
</comment>
<feature type="compositionally biased region" description="Low complexity" evidence="6">
    <location>
        <begin position="1473"/>
        <end position="1487"/>
    </location>
</feature>
<feature type="compositionally biased region" description="Acidic residues" evidence="6">
    <location>
        <begin position="1374"/>
        <end position="1423"/>
    </location>
</feature>
<dbReference type="FunCoup" id="A0A1E1LU13">
    <property type="interactions" value="892"/>
</dbReference>
<feature type="region of interest" description="Disordered" evidence="6">
    <location>
        <begin position="1258"/>
        <end position="1549"/>
    </location>
</feature>
<comment type="caution">
    <text evidence="7">The sequence shown here is derived from an EMBL/GenBank/DDBJ whole genome shotgun (WGS) entry which is preliminary data.</text>
</comment>
<dbReference type="InterPro" id="IPR039776">
    <property type="entry name" value="Pds5"/>
</dbReference>
<dbReference type="PANTHER" id="PTHR12663">
    <property type="entry name" value="ANDROGEN INDUCED INHIBITOR OF PROLIFERATION AS3 / PDS5-RELATED"/>
    <property type="match status" value="1"/>
</dbReference>
<name>A0A1E1LU13_9HELO</name>
<dbReference type="SUPFAM" id="SSF48371">
    <property type="entry name" value="ARM repeat"/>
    <property type="match status" value="1"/>
</dbReference>
<evidence type="ECO:0000256" key="6">
    <source>
        <dbReference type="SAM" id="MobiDB-lite"/>
    </source>
</evidence>
<dbReference type="Pfam" id="PF20168">
    <property type="entry name" value="PDS5"/>
    <property type="match status" value="1"/>
</dbReference>
<dbReference type="InParanoid" id="A0A1E1LU13"/>
<dbReference type="PANTHER" id="PTHR12663:SF0">
    <property type="entry name" value="PRECOCIOUS DISSOCIATION OF SISTERS 5, ISOFORM A"/>
    <property type="match status" value="1"/>
</dbReference>
<dbReference type="InterPro" id="IPR016024">
    <property type="entry name" value="ARM-type_fold"/>
</dbReference>
<dbReference type="Gene3D" id="1.25.10.10">
    <property type="entry name" value="Leucine-rich Repeat Variant"/>
    <property type="match status" value="2"/>
</dbReference>
<evidence type="ECO:0000256" key="4">
    <source>
        <dbReference type="ARBA" id="ARBA00023242"/>
    </source>
</evidence>
<reference evidence="8" key="1">
    <citation type="submission" date="2016-03" db="EMBL/GenBank/DDBJ databases">
        <authorList>
            <person name="Ploux O."/>
        </authorList>
    </citation>
    <scope>NUCLEOTIDE SEQUENCE [LARGE SCALE GENOMIC DNA]</scope>
    <source>
        <strain evidence="8">UK7</strain>
    </source>
</reference>
<evidence type="ECO:0000313" key="7">
    <source>
        <dbReference type="EMBL" id="CZT13389.1"/>
    </source>
</evidence>
<gene>
    <name evidence="7" type="ORF">RCO7_09793</name>
</gene>
<accession>A0A1E1LU13</accession>
<feature type="compositionally biased region" description="Acidic residues" evidence="6">
    <location>
        <begin position="1430"/>
        <end position="1450"/>
    </location>
</feature>
<dbReference type="GO" id="GO:0000785">
    <property type="term" value="C:chromatin"/>
    <property type="evidence" value="ECO:0007669"/>
    <property type="project" value="TreeGrafter"/>
</dbReference>
<protein>
    <submittedName>
        <fullName evidence="7">Related to SPO76 protein</fullName>
    </submittedName>
</protein>